<proteinExistence type="predicted"/>
<dbReference type="Proteomes" id="UP001565369">
    <property type="component" value="Unassembled WGS sequence"/>
</dbReference>
<dbReference type="EMBL" id="JBGBZJ010000003">
    <property type="protein sequence ID" value="MEY9458095.1"/>
    <property type="molecule type" value="Genomic_DNA"/>
</dbReference>
<name>A0ABV4G2H5_9BRAD</name>
<organism evidence="1 2">
    <name type="scientific">Bradyrhizobium ottawaense</name>
    <dbReference type="NCBI Taxonomy" id="931866"/>
    <lineage>
        <taxon>Bacteria</taxon>
        <taxon>Pseudomonadati</taxon>
        <taxon>Pseudomonadota</taxon>
        <taxon>Alphaproteobacteria</taxon>
        <taxon>Hyphomicrobiales</taxon>
        <taxon>Nitrobacteraceae</taxon>
        <taxon>Bradyrhizobium</taxon>
    </lineage>
</organism>
<accession>A0ABV4G2H5</accession>
<reference evidence="1 2" key="1">
    <citation type="submission" date="2024-07" db="EMBL/GenBank/DDBJ databases">
        <title>Genomic Encyclopedia of Type Strains, Phase V (KMG-V): Genome sequencing to study the core and pangenomes of soil and plant-associated prokaryotes.</title>
        <authorList>
            <person name="Whitman W."/>
        </authorList>
    </citation>
    <scope>NUCLEOTIDE SEQUENCE [LARGE SCALE GENOMIC DNA]</scope>
    <source>
        <strain evidence="1 2">USDA 152</strain>
    </source>
</reference>
<comment type="caution">
    <text evidence="1">The sequence shown here is derived from an EMBL/GenBank/DDBJ whole genome shotgun (WGS) entry which is preliminary data.</text>
</comment>
<evidence type="ECO:0000313" key="2">
    <source>
        <dbReference type="Proteomes" id="UP001565369"/>
    </source>
</evidence>
<evidence type="ECO:0000313" key="1">
    <source>
        <dbReference type="EMBL" id="MEY9458095.1"/>
    </source>
</evidence>
<protein>
    <submittedName>
        <fullName evidence="1">tRNA(Ile2) C34 agmatinyltransferase TiaS</fullName>
    </submittedName>
</protein>
<keyword evidence="2" id="KW-1185">Reference proteome</keyword>
<sequence length="68" mass="7519">MCRQRSACMTCPRCAKPMMATSANSFRCEPCREIVIVFAVVSKFLPPKIVPTASHAAEEVASRAFIDR</sequence>
<gene>
    <name evidence="1" type="ORF">ABIG07_007043</name>
</gene>